<evidence type="ECO:0000313" key="16">
    <source>
        <dbReference type="EMBL" id="GGK05868.1"/>
    </source>
</evidence>
<evidence type="ECO:0000313" key="17">
    <source>
        <dbReference type="Proteomes" id="UP000649739"/>
    </source>
</evidence>
<evidence type="ECO:0000256" key="7">
    <source>
        <dbReference type="ARBA" id="ARBA00022618"/>
    </source>
</evidence>
<feature type="domain" description="FtsX extracellular" evidence="15">
    <location>
        <begin position="56"/>
        <end position="150"/>
    </location>
</feature>
<keyword evidence="7 12" id="KW-0132">Cell division</keyword>
<keyword evidence="6 12" id="KW-1003">Cell membrane</keyword>
<evidence type="ECO:0000256" key="5">
    <source>
        <dbReference type="ARBA" id="ARBA00021907"/>
    </source>
</evidence>
<comment type="subcellular location">
    <subcellularLocation>
        <location evidence="2">Cell membrane</location>
        <topology evidence="2">Multi-pass membrane protein</topology>
    </subcellularLocation>
</comment>
<dbReference type="Pfam" id="PF18075">
    <property type="entry name" value="FtsX_ECD"/>
    <property type="match status" value="1"/>
</dbReference>
<dbReference type="NCBIfam" id="NF038346">
    <property type="entry name" value="FtsX_actino"/>
    <property type="match status" value="1"/>
</dbReference>
<dbReference type="GO" id="GO:0005886">
    <property type="term" value="C:plasma membrane"/>
    <property type="evidence" value="ECO:0007669"/>
    <property type="project" value="UniProtKB-SubCell"/>
</dbReference>
<dbReference type="GO" id="GO:0051301">
    <property type="term" value="P:cell division"/>
    <property type="evidence" value="ECO:0007669"/>
    <property type="project" value="UniProtKB-KW"/>
</dbReference>
<keyword evidence="11 12" id="KW-0131">Cell cycle</keyword>
<evidence type="ECO:0000256" key="13">
    <source>
        <dbReference type="SAM" id="Phobius"/>
    </source>
</evidence>
<keyword evidence="17" id="KW-1185">Reference proteome</keyword>
<evidence type="ECO:0000256" key="3">
    <source>
        <dbReference type="ARBA" id="ARBA00007379"/>
    </source>
</evidence>
<protein>
    <recommendedName>
        <fullName evidence="5 12">Cell division protein FtsX</fullName>
    </recommendedName>
</protein>
<comment type="caution">
    <text evidence="16">The sequence shown here is derived from an EMBL/GenBank/DDBJ whole genome shotgun (WGS) entry which is preliminary data.</text>
</comment>
<comment type="function">
    <text evidence="1">Part of the ABC transporter FtsEX involved in cellular division.</text>
</comment>
<reference evidence="16" key="2">
    <citation type="submission" date="2020-09" db="EMBL/GenBank/DDBJ databases">
        <authorList>
            <person name="Sun Q."/>
            <person name="Ohkuma M."/>
        </authorList>
    </citation>
    <scope>NUCLEOTIDE SEQUENCE</scope>
    <source>
        <strain evidence="16">JCM 3090</strain>
    </source>
</reference>
<accession>A0A8J3FFP7</accession>
<keyword evidence="8 13" id="KW-0812">Transmembrane</keyword>
<evidence type="ECO:0000256" key="11">
    <source>
        <dbReference type="ARBA" id="ARBA00023306"/>
    </source>
</evidence>
<evidence type="ECO:0000259" key="14">
    <source>
        <dbReference type="Pfam" id="PF02687"/>
    </source>
</evidence>
<dbReference type="Gene3D" id="3.30.70.3040">
    <property type="match status" value="1"/>
</dbReference>
<name>A0A8J3FFP7_9ACTN</name>
<dbReference type="EMBL" id="BMQB01000010">
    <property type="protein sequence ID" value="GGK05868.1"/>
    <property type="molecule type" value="Genomic_DNA"/>
</dbReference>
<dbReference type="InterPro" id="IPR004513">
    <property type="entry name" value="FtsX"/>
</dbReference>
<feature type="domain" description="ABC3 transporter permease C-terminal" evidence="14">
    <location>
        <begin position="173"/>
        <end position="290"/>
    </location>
</feature>
<evidence type="ECO:0000256" key="6">
    <source>
        <dbReference type="ARBA" id="ARBA00022475"/>
    </source>
</evidence>
<evidence type="ECO:0000256" key="2">
    <source>
        <dbReference type="ARBA" id="ARBA00004651"/>
    </source>
</evidence>
<dbReference type="AlphaFoldDB" id="A0A8J3FFP7"/>
<keyword evidence="10 12" id="KW-0472">Membrane</keyword>
<evidence type="ECO:0000256" key="1">
    <source>
        <dbReference type="ARBA" id="ARBA00003552"/>
    </source>
</evidence>
<sequence length="293" mass="32624">MRAKYVLSEVLVGLWRNVTMTVAMIITMAVSLTMVGASYIMYRQVGQMEDYYYAKLEVSIFLSQNITEEQRSSLRAQLDGDPLVRPQDTVHETKEAALENFKRIFSDAPDLVSAVTAQDLPESFRVKLKDPQQFEQVFNKYNGQPGIDQIVDQRRLLDKIFTILGAVQKLALVAATIMALAALMLVGNTIQVAAYNKRREVAVMKLVGASNWFIQSPFVLEAIFAGIAGALLAFLALVVAQFLLFQGSLQSLTELLTPVNWQTVWEAFGLMAGVGTIVSAVTAWVTLRFYLRV</sequence>
<comment type="similarity">
    <text evidence="3 12">Belongs to the ABC-4 integral membrane protein family. FtsX subfamily.</text>
</comment>
<feature type="transmembrane region" description="Helical" evidence="13">
    <location>
        <begin position="217"/>
        <end position="244"/>
    </location>
</feature>
<dbReference type="InterPro" id="IPR003838">
    <property type="entry name" value="ABC3_permease_C"/>
</dbReference>
<feature type="transmembrane region" description="Helical" evidence="13">
    <location>
        <begin position="21"/>
        <end position="42"/>
    </location>
</feature>
<gene>
    <name evidence="16" type="primary">ftsX</name>
    <name evidence="16" type="ORF">GCM10010123_39770</name>
</gene>
<reference evidence="16" key="1">
    <citation type="journal article" date="2014" name="Int. J. Syst. Evol. Microbiol.">
        <title>Complete genome sequence of Corynebacterium casei LMG S-19264T (=DSM 44701T), isolated from a smear-ripened cheese.</title>
        <authorList>
            <consortium name="US DOE Joint Genome Institute (JGI-PGF)"/>
            <person name="Walter F."/>
            <person name="Albersmeier A."/>
            <person name="Kalinowski J."/>
            <person name="Ruckert C."/>
        </authorList>
    </citation>
    <scope>NUCLEOTIDE SEQUENCE</scope>
    <source>
        <strain evidence="16">JCM 3090</strain>
    </source>
</reference>
<evidence type="ECO:0000256" key="8">
    <source>
        <dbReference type="ARBA" id="ARBA00022692"/>
    </source>
</evidence>
<evidence type="ECO:0000256" key="9">
    <source>
        <dbReference type="ARBA" id="ARBA00022989"/>
    </source>
</evidence>
<dbReference type="PIRSF" id="PIRSF003097">
    <property type="entry name" value="FtsX"/>
    <property type="match status" value="1"/>
</dbReference>
<feature type="transmembrane region" description="Helical" evidence="13">
    <location>
        <begin position="170"/>
        <end position="196"/>
    </location>
</feature>
<evidence type="ECO:0000256" key="12">
    <source>
        <dbReference type="PIRNR" id="PIRNR003097"/>
    </source>
</evidence>
<comment type="subunit">
    <text evidence="4">Forms a membrane-associated complex with FtsE.</text>
</comment>
<dbReference type="PANTHER" id="PTHR47755:SF1">
    <property type="entry name" value="CELL DIVISION PROTEIN FTSX"/>
    <property type="match status" value="1"/>
</dbReference>
<dbReference type="InterPro" id="IPR040690">
    <property type="entry name" value="FtsX_ECD"/>
</dbReference>
<dbReference type="RefSeq" id="WP_189171712.1">
    <property type="nucleotide sequence ID" value="NZ_BMQB01000010.1"/>
</dbReference>
<dbReference type="PANTHER" id="PTHR47755">
    <property type="entry name" value="CELL DIVISION PROTEIN FTSX"/>
    <property type="match status" value="1"/>
</dbReference>
<dbReference type="Pfam" id="PF02687">
    <property type="entry name" value="FtsX"/>
    <property type="match status" value="1"/>
</dbReference>
<dbReference type="InterPro" id="IPR047929">
    <property type="entry name" value="FtsX_actino"/>
</dbReference>
<keyword evidence="9 13" id="KW-1133">Transmembrane helix</keyword>
<feature type="transmembrane region" description="Helical" evidence="13">
    <location>
        <begin position="264"/>
        <end position="287"/>
    </location>
</feature>
<evidence type="ECO:0000259" key="15">
    <source>
        <dbReference type="Pfam" id="PF18075"/>
    </source>
</evidence>
<evidence type="ECO:0000256" key="10">
    <source>
        <dbReference type="ARBA" id="ARBA00023136"/>
    </source>
</evidence>
<organism evidence="16 17">
    <name type="scientific">Pilimelia anulata</name>
    <dbReference type="NCBI Taxonomy" id="53371"/>
    <lineage>
        <taxon>Bacteria</taxon>
        <taxon>Bacillati</taxon>
        <taxon>Actinomycetota</taxon>
        <taxon>Actinomycetes</taxon>
        <taxon>Micromonosporales</taxon>
        <taxon>Micromonosporaceae</taxon>
        <taxon>Pilimelia</taxon>
    </lineage>
</organism>
<dbReference type="Proteomes" id="UP000649739">
    <property type="component" value="Unassembled WGS sequence"/>
</dbReference>
<evidence type="ECO:0000256" key="4">
    <source>
        <dbReference type="ARBA" id="ARBA00011160"/>
    </source>
</evidence>
<proteinExistence type="inferred from homology"/>